<proteinExistence type="predicted"/>
<dbReference type="AlphaFoldDB" id="A0A2T0SPK8"/>
<evidence type="ECO:0000256" key="1">
    <source>
        <dbReference type="ARBA" id="ARBA00004328"/>
    </source>
</evidence>
<evidence type="ECO:0000256" key="2">
    <source>
        <dbReference type="SAM" id="MobiDB-lite"/>
    </source>
</evidence>
<evidence type="ECO:0000313" key="4">
    <source>
        <dbReference type="EMBL" id="PRY35349.1"/>
    </source>
</evidence>
<sequence length="487" mass="52433">MLTKTLLPGQRARLAALGVDARRVGRVSMVTQLIAPKNVPVPKNSDELAEMVFDTAKMAPVMKDPATLGGWIKAYGDAQQGPGTVMNREVKEQIQATVAETLREQGLDPTPRNINRLNLDPDAPQARRAKGYNPKAPGRKLDKQYQNWSDYMSTIWAGNQSMEALQARSDITKVMNSFGSTVPSDGGFLIPEALRAELLRVSLETAVVRPLARIIPMDSLTVPFPTIDATSNATSVHGGIVGYWTEEGGALTDSAPKFGRVTLTAKKLTVYSEVPNELFQDSLISLEAFMNEAYPEAISWFEDTAFISGSGVYEPLGFLNAPAAVTVPKESGQGAATVLWENIVKAYSRMLPGSLGRAVWICNIDVFPELATMALSVGTGGSAVWIGNGDGAGAPPVTILGRPVIFTEKVNALGAEGDINFVDLGYYLVGDRMAMQAETSTHSAFSTDKTAMRVIERVDGRPWIQSAITPQNSSKKLSPFVKVAVRA</sequence>
<comment type="caution">
    <text evidence="4">The sequence shown here is derived from an EMBL/GenBank/DDBJ whole genome shotgun (WGS) entry which is preliminary data.</text>
</comment>
<accession>A0A2T0SPK8</accession>
<dbReference type="OrthoDB" id="9786516at2"/>
<feature type="region of interest" description="Disordered" evidence="2">
    <location>
        <begin position="107"/>
        <end position="140"/>
    </location>
</feature>
<dbReference type="Proteomes" id="UP000239494">
    <property type="component" value="Unassembled WGS sequence"/>
</dbReference>
<protein>
    <submittedName>
        <fullName evidence="4">HK97 family phage major capsid protein</fullName>
    </submittedName>
</protein>
<reference evidence="4 5" key="1">
    <citation type="submission" date="2018-03" db="EMBL/GenBank/DDBJ databases">
        <title>Genomic Encyclopedia of Archaeal and Bacterial Type Strains, Phase II (KMG-II): from individual species to whole genera.</title>
        <authorList>
            <person name="Goeker M."/>
        </authorList>
    </citation>
    <scope>NUCLEOTIDE SEQUENCE [LARGE SCALE GENOMIC DNA]</scope>
    <source>
        <strain evidence="4 5">DSM 44720</strain>
    </source>
</reference>
<dbReference type="InterPro" id="IPR024455">
    <property type="entry name" value="Phage_capsid"/>
</dbReference>
<keyword evidence="5" id="KW-1185">Reference proteome</keyword>
<comment type="subcellular location">
    <subcellularLocation>
        <location evidence="1">Virion</location>
    </subcellularLocation>
</comment>
<evidence type="ECO:0000259" key="3">
    <source>
        <dbReference type="Pfam" id="PF05065"/>
    </source>
</evidence>
<name>A0A2T0SPK8_9PSEU</name>
<dbReference type="RefSeq" id="WP_106193878.1">
    <property type="nucleotide sequence ID" value="NZ_PVTF01000014.1"/>
</dbReference>
<dbReference type="NCBIfam" id="TIGR01554">
    <property type="entry name" value="major_cap_HK97"/>
    <property type="match status" value="1"/>
</dbReference>
<dbReference type="InterPro" id="IPR054612">
    <property type="entry name" value="Phage_capsid-like_C"/>
</dbReference>
<dbReference type="SUPFAM" id="SSF56563">
    <property type="entry name" value="Major capsid protein gp5"/>
    <property type="match status" value="1"/>
</dbReference>
<organism evidence="4 5">
    <name type="scientific">Umezawaea tangerina</name>
    <dbReference type="NCBI Taxonomy" id="84725"/>
    <lineage>
        <taxon>Bacteria</taxon>
        <taxon>Bacillati</taxon>
        <taxon>Actinomycetota</taxon>
        <taxon>Actinomycetes</taxon>
        <taxon>Pseudonocardiales</taxon>
        <taxon>Pseudonocardiaceae</taxon>
        <taxon>Umezawaea</taxon>
    </lineage>
</organism>
<dbReference type="Gene3D" id="3.30.2400.10">
    <property type="entry name" value="Major capsid protein gp5"/>
    <property type="match status" value="1"/>
</dbReference>
<feature type="domain" description="Phage capsid-like C-terminal" evidence="3">
    <location>
        <begin position="186"/>
        <end position="469"/>
    </location>
</feature>
<dbReference type="Pfam" id="PF05065">
    <property type="entry name" value="Phage_capsid"/>
    <property type="match status" value="1"/>
</dbReference>
<gene>
    <name evidence="4" type="ORF">CLV43_114267</name>
</gene>
<evidence type="ECO:0000313" key="5">
    <source>
        <dbReference type="Proteomes" id="UP000239494"/>
    </source>
</evidence>
<dbReference type="EMBL" id="PVTF01000014">
    <property type="protein sequence ID" value="PRY35349.1"/>
    <property type="molecule type" value="Genomic_DNA"/>
</dbReference>